<feature type="domain" description="Multidrug resistance protein MdtA-like barrel-sandwich hybrid" evidence="6">
    <location>
        <begin position="86"/>
        <end position="223"/>
    </location>
</feature>
<accession>A0A2N8L1B2</accession>
<keyword evidence="10" id="KW-1185">Reference proteome</keyword>
<dbReference type="Pfam" id="PF25967">
    <property type="entry name" value="RND-MFP_C"/>
    <property type="match status" value="1"/>
</dbReference>
<proteinExistence type="inferred from homology"/>
<dbReference type="PANTHER" id="PTHR30158">
    <property type="entry name" value="ACRA/E-RELATED COMPONENT OF DRUG EFFLUX TRANSPORTER"/>
    <property type="match status" value="1"/>
</dbReference>
<feature type="domain" description="Multidrug resistance protein MdtA-like beta-barrel" evidence="7">
    <location>
        <begin position="279"/>
        <end position="330"/>
    </location>
</feature>
<evidence type="ECO:0000259" key="5">
    <source>
        <dbReference type="Pfam" id="PF25876"/>
    </source>
</evidence>
<dbReference type="GO" id="GO:0005886">
    <property type="term" value="C:plasma membrane"/>
    <property type="evidence" value="ECO:0007669"/>
    <property type="project" value="TreeGrafter"/>
</dbReference>
<feature type="region of interest" description="Disordered" evidence="4">
    <location>
        <begin position="28"/>
        <end position="60"/>
    </location>
</feature>
<dbReference type="Proteomes" id="UP000235916">
    <property type="component" value="Unassembled WGS sequence"/>
</dbReference>
<dbReference type="InterPro" id="IPR006143">
    <property type="entry name" value="RND_pump_MFP"/>
</dbReference>
<dbReference type="Gene3D" id="1.10.287.470">
    <property type="entry name" value="Helix hairpin bin"/>
    <property type="match status" value="1"/>
</dbReference>
<dbReference type="EMBL" id="POSP01000003">
    <property type="protein sequence ID" value="PND39467.1"/>
    <property type="molecule type" value="Genomic_DNA"/>
</dbReference>
<dbReference type="InterPro" id="IPR058627">
    <property type="entry name" value="MdtA-like_C"/>
</dbReference>
<sequence length="437" mass="45619">MRLKPIALSTVVLLSLAGGGWYLQQHKKSNPGVDSAAPANPASAASGAAGSSSSKSPPQTVGVMAARLQDVPVTVEASGTVASLKTVDLRAQTSSVVREVLIKDGDTVRRGQVLFRFDDRPDRANVERARAQLARDRASLADAERQYKRAQELRAQNFIAPSALDSSQAAVEAQRAAVQADEAALRTAELSLGYNELRAPMDGRVGLISVNPGSLVQGGSAAATPLLSIVQMNPIGVSFNLPETQLAPLLAATRAAPGEKNPPALDAQLLMPSARGGSEQAAKEQPLKGKLGFVDNLVDSSTGTIKVRAEFDNSQQTLWPGQYVRIRMTLRTIKDAVVVPQAAIIQRGNERSVYVVGADKSAEMRPVQTRYPFGDWVVVEGLKAGDSVVVEGKQNLRPGTPLKTQPAQLNPAQSGGGKRGAAASAASAASSASAAGA</sequence>
<evidence type="ECO:0000256" key="2">
    <source>
        <dbReference type="ARBA" id="ARBA00009477"/>
    </source>
</evidence>
<dbReference type="Pfam" id="PF25944">
    <property type="entry name" value="Beta-barrel_RND"/>
    <property type="match status" value="1"/>
</dbReference>
<dbReference type="Gene3D" id="2.40.50.100">
    <property type="match status" value="1"/>
</dbReference>
<feature type="compositionally biased region" description="Polar residues" evidence="4">
    <location>
        <begin position="402"/>
        <end position="411"/>
    </location>
</feature>
<comment type="subcellular location">
    <subcellularLocation>
        <location evidence="1">Cell envelope</location>
    </subcellularLocation>
</comment>
<feature type="compositionally biased region" description="Low complexity" evidence="4">
    <location>
        <begin position="35"/>
        <end position="58"/>
    </location>
</feature>
<dbReference type="InterPro" id="IPR058626">
    <property type="entry name" value="MdtA-like_b-barrel"/>
</dbReference>
<feature type="domain" description="Multidrug resistance protein MdtA-like alpha-helical hairpin" evidence="5">
    <location>
        <begin position="127"/>
        <end position="194"/>
    </location>
</feature>
<dbReference type="GO" id="GO:0046677">
    <property type="term" value="P:response to antibiotic"/>
    <property type="evidence" value="ECO:0007669"/>
    <property type="project" value="TreeGrafter"/>
</dbReference>
<dbReference type="Gene3D" id="2.40.420.20">
    <property type="match status" value="1"/>
</dbReference>
<dbReference type="Pfam" id="PF25876">
    <property type="entry name" value="HH_MFP_RND"/>
    <property type="match status" value="1"/>
</dbReference>
<evidence type="ECO:0000259" key="6">
    <source>
        <dbReference type="Pfam" id="PF25917"/>
    </source>
</evidence>
<organism evidence="9 10">
    <name type="scientific">Kinneretia aquatilis</name>
    <dbReference type="NCBI Taxonomy" id="2070761"/>
    <lineage>
        <taxon>Bacteria</taxon>
        <taxon>Pseudomonadati</taxon>
        <taxon>Pseudomonadota</taxon>
        <taxon>Betaproteobacteria</taxon>
        <taxon>Burkholderiales</taxon>
        <taxon>Sphaerotilaceae</taxon>
        <taxon>Roseateles</taxon>
    </lineage>
</organism>
<evidence type="ECO:0000256" key="3">
    <source>
        <dbReference type="SAM" id="Coils"/>
    </source>
</evidence>
<reference evidence="9 10" key="1">
    <citation type="submission" date="2018-01" db="EMBL/GenBank/DDBJ databases">
        <title>Draft genome sequence of Paucibacter aquatile CR182 isolated from freshwater of the Nakdong River.</title>
        <authorList>
            <person name="Choi A."/>
            <person name="Chung E.J."/>
        </authorList>
    </citation>
    <scope>NUCLEOTIDE SEQUENCE [LARGE SCALE GENOMIC DNA]</scope>
    <source>
        <strain evidence="9 10">CR182</strain>
    </source>
</reference>
<dbReference type="AlphaFoldDB" id="A0A2N8L1B2"/>
<name>A0A2N8L1B2_9BURK</name>
<comment type="similarity">
    <text evidence="2">Belongs to the membrane fusion protein (MFP) (TC 8.A.1) family.</text>
</comment>
<feature type="coiled-coil region" evidence="3">
    <location>
        <begin position="126"/>
        <end position="153"/>
    </location>
</feature>
<dbReference type="GO" id="GO:0022857">
    <property type="term" value="F:transmembrane transporter activity"/>
    <property type="evidence" value="ECO:0007669"/>
    <property type="project" value="InterPro"/>
</dbReference>
<evidence type="ECO:0000313" key="9">
    <source>
        <dbReference type="EMBL" id="PND39467.1"/>
    </source>
</evidence>
<evidence type="ECO:0000313" key="10">
    <source>
        <dbReference type="Proteomes" id="UP000235916"/>
    </source>
</evidence>
<protein>
    <submittedName>
        <fullName evidence="9">Efflux RND transporter periplasmic adaptor subunit</fullName>
    </submittedName>
</protein>
<feature type="compositionally biased region" description="Low complexity" evidence="4">
    <location>
        <begin position="420"/>
        <end position="437"/>
    </location>
</feature>
<dbReference type="Gene3D" id="2.40.30.170">
    <property type="match status" value="1"/>
</dbReference>
<feature type="domain" description="Multidrug resistance protein MdtA-like C-terminal permuted SH3" evidence="8">
    <location>
        <begin position="335"/>
        <end position="394"/>
    </location>
</feature>
<evidence type="ECO:0000256" key="4">
    <source>
        <dbReference type="SAM" id="MobiDB-lite"/>
    </source>
</evidence>
<evidence type="ECO:0000256" key="1">
    <source>
        <dbReference type="ARBA" id="ARBA00004196"/>
    </source>
</evidence>
<dbReference type="Pfam" id="PF25917">
    <property type="entry name" value="BSH_RND"/>
    <property type="match status" value="1"/>
</dbReference>
<feature type="region of interest" description="Disordered" evidence="4">
    <location>
        <begin position="394"/>
        <end position="437"/>
    </location>
</feature>
<dbReference type="GO" id="GO:0030313">
    <property type="term" value="C:cell envelope"/>
    <property type="evidence" value="ECO:0007669"/>
    <property type="project" value="UniProtKB-SubCell"/>
</dbReference>
<gene>
    <name evidence="9" type="ORF">C1O66_19285</name>
</gene>
<dbReference type="InterPro" id="IPR058625">
    <property type="entry name" value="MdtA-like_BSH"/>
</dbReference>
<dbReference type="SUPFAM" id="SSF111369">
    <property type="entry name" value="HlyD-like secretion proteins"/>
    <property type="match status" value="1"/>
</dbReference>
<dbReference type="OrthoDB" id="9783047at2"/>
<dbReference type="FunFam" id="2.40.420.20:FF:000001">
    <property type="entry name" value="Efflux RND transporter periplasmic adaptor subunit"/>
    <property type="match status" value="1"/>
</dbReference>
<evidence type="ECO:0000259" key="8">
    <source>
        <dbReference type="Pfam" id="PF25967"/>
    </source>
</evidence>
<dbReference type="RefSeq" id="WP_102769383.1">
    <property type="nucleotide sequence ID" value="NZ_POSP01000003.1"/>
</dbReference>
<dbReference type="NCBIfam" id="TIGR01730">
    <property type="entry name" value="RND_mfp"/>
    <property type="match status" value="1"/>
</dbReference>
<keyword evidence="3" id="KW-0175">Coiled coil</keyword>
<dbReference type="InterPro" id="IPR058624">
    <property type="entry name" value="MdtA-like_HH"/>
</dbReference>
<evidence type="ECO:0000259" key="7">
    <source>
        <dbReference type="Pfam" id="PF25944"/>
    </source>
</evidence>
<comment type="caution">
    <text evidence="9">The sequence shown here is derived from an EMBL/GenBank/DDBJ whole genome shotgun (WGS) entry which is preliminary data.</text>
</comment>